<feature type="region of interest" description="Disordered" evidence="1">
    <location>
        <begin position="79"/>
        <end position="100"/>
    </location>
</feature>
<evidence type="ECO:0000256" key="1">
    <source>
        <dbReference type="SAM" id="MobiDB-lite"/>
    </source>
</evidence>
<evidence type="ECO:0000313" key="3">
    <source>
        <dbReference type="Proteomes" id="UP001054945"/>
    </source>
</evidence>
<gene>
    <name evidence="2" type="primary">Rnf31_0</name>
    <name evidence="2" type="ORF">CEXT_435941</name>
</gene>
<keyword evidence="2" id="KW-0808">Transferase</keyword>
<dbReference type="AlphaFoldDB" id="A0AAV4UPL1"/>
<comment type="caution">
    <text evidence="2">The sequence shown here is derived from an EMBL/GenBank/DDBJ whole genome shotgun (WGS) entry which is preliminary data.</text>
</comment>
<sequence>MSPSDDIKKFLNRQSCFALKLKPSRPQNQPMFKLRIWPSNQWPLPTDSIFPKQEMSVQTETEAIKNCSVATDPMISSQSMESLLSGMSAPPYHNRRAGMG</sequence>
<reference evidence="2 3" key="1">
    <citation type="submission" date="2021-06" db="EMBL/GenBank/DDBJ databases">
        <title>Caerostris extrusa draft genome.</title>
        <authorList>
            <person name="Kono N."/>
            <person name="Arakawa K."/>
        </authorList>
    </citation>
    <scope>NUCLEOTIDE SEQUENCE [LARGE SCALE GENOMIC DNA]</scope>
</reference>
<organism evidence="2 3">
    <name type="scientific">Caerostris extrusa</name>
    <name type="common">Bark spider</name>
    <name type="synonym">Caerostris bankana</name>
    <dbReference type="NCBI Taxonomy" id="172846"/>
    <lineage>
        <taxon>Eukaryota</taxon>
        <taxon>Metazoa</taxon>
        <taxon>Ecdysozoa</taxon>
        <taxon>Arthropoda</taxon>
        <taxon>Chelicerata</taxon>
        <taxon>Arachnida</taxon>
        <taxon>Araneae</taxon>
        <taxon>Araneomorphae</taxon>
        <taxon>Entelegynae</taxon>
        <taxon>Araneoidea</taxon>
        <taxon>Araneidae</taxon>
        <taxon>Caerostris</taxon>
    </lineage>
</organism>
<accession>A0AAV4UPL1</accession>
<dbReference type="EMBL" id="BPLR01013243">
    <property type="protein sequence ID" value="GIY59800.1"/>
    <property type="molecule type" value="Genomic_DNA"/>
</dbReference>
<proteinExistence type="predicted"/>
<protein>
    <submittedName>
        <fullName evidence="2">RBR-type E3 ubiquitin transferase</fullName>
    </submittedName>
</protein>
<dbReference type="Proteomes" id="UP001054945">
    <property type="component" value="Unassembled WGS sequence"/>
</dbReference>
<keyword evidence="3" id="KW-1185">Reference proteome</keyword>
<dbReference type="GO" id="GO:0016740">
    <property type="term" value="F:transferase activity"/>
    <property type="evidence" value="ECO:0007669"/>
    <property type="project" value="UniProtKB-KW"/>
</dbReference>
<evidence type="ECO:0000313" key="2">
    <source>
        <dbReference type="EMBL" id="GIY59800.1"/>
    </source>
</evidence>
<name>A0AAV4UPL1_CAEEX</name>